<evidence type="ECO:0000259" key="2">
    <source>
        <dbReference type="PROSITE" id="PS50222"/>
    </source>
</evidence>
<dbReference type="Pfam" id="PF13202">
    <property type="entry name" value="EF-hand_5"/>
    <property type="match status" value="1"/>
</dbReference>
<reference evidence="4" key="1">
    <citation type="journal article" date="2019" name="Int. J. Syst. Evol. Microbiol.">
        <title>The Global Catalogue of Microorganisms (GCM) 10K type strain sequencing project: providing services to taxonomists for standard genome sequencing and annotation.</title>
        <authorList>
            <consortium name="The Broad Institute Genomics Platform"/>
            <consortium name="The Broad Institute Genome Sequencing Center for Infectious Disease"/>
            <person name="Wu L."/>
            <person name="Ma J."/>
        </authorList>
    </citation>
    <scope>NUCLEOTIDE SEQUENCE [LARGE SCALE GENOMIC DNA]</scope>
    <source>
        <strain evidence="4">CGMCC 4.1437</strain>
    </source>
</reference>
<dbReference type="PROSITE" id="PS50222">
    <property type="entry name" value="EF_HAND_2"/>
    <property type="match status" value="1"/>
</dbReference>
<name>A0ABW0XC97_9ACTN</name>
<dbReference type="RefSeq" id="WP_380229083.1">
    <property type="nucleotide sequence ID" value="NZ_JBHSOF010000056.1"/>
</dbReference>
<evidence type="ECO:0000313" key="3">
    <source>
        <dbReference type="EMBL" id="MFC5667413.1"/>
    </source>
</evidence>
<comment type="caution">
    <text evidence="3">The sequence shown here is derived from an EMBL/GenBank/DDBJ whole genome shotgun (WGS) entry which is preliminary data.</text>
</comment>
<dbReference type="Gene3D" id="1.10.238.10">
    <property type="entry name" value="EF-hand"/>
    <property type="match status" value="1"/>
</dbReference>
<keyword evidence="4" id="KW-1185">Reference proteome</keyword>
<proteinExistence type="predicted"/>
<feature type="domain" description="EF-hand" evidence="2">
    <location>
        <begin position="408"/>
        <end position="443"/>
    </location>
</feature>
<dbReference type="SUPFAM" id="SSF47473">
    <property type="entry name" value="EF-hand"/>
    <property type="match status" value="1"/>
</dbReference>
<dbReference type="PANTHER" id="PTHR36151">
    <property type="entry name" value="BLR2777 PROTEIN"/>
    <property type="match status" value="1"/>
</dbReference>
<organism evidence="3 4">
    <name type="scientific">Kitasatospora misakiensis</name>
    <dbReference type="NCBI Taxonomy" id="67330"/>
    <lineage>
        <taxon>Bacteria</taxon>
        <taxon>Bacillati</taxon>
        <taxon>Actinomycetota</taxon>
        <taxon>Actinomycetes</taxon>
        <taxon>Kitasatosporales</taxon>
        <taxon>Streptomycetaceae</taxon>
        <taxon>Kitasatospora</taxon>
    </lineage>
</organism>
<dbReference type="InterPro" id="IPR018713">
    <property type="entry name" value="MPAB/Lcp_cat_dom"/>
</dbReference>
<dbReference type="SMART" id="SM00054">
    <property type="entry name" value="EFh"/>
    <property type="match status" value="4"/>
</dbReference>
<evidence type="ECO:0000256" key="1">
    <source>
        <dbReference type="SAM" id="MobiDB-lite"/>
    </source>
</evidence>
<dbReference type="InterPro" id="IPR011992">
    <property type="entry name" value="EF-hand-dom_pair"/>
</dbReference>
<evidence type="ECO:0000313" key="4">
    <source>
        <dbReference type="Proteomes" id="UP001595975"/>
    </source>
</evidence>
<accession>A0ABW0XC97</accession>
<dbReference type="InterPro" id="IPR002048">
    <property type="entry name" value="EF_hand_dom"/>
</dbReference>
<dbReference type="PROSITE" id="PS00018">
    <property type="entry name" value="EF_HAND_1"/>
    <property type="match status" value="2"/>
</dbReference>
<sequence length="457" mass="50976">MAASAAGPEASFRRDLSEWRIVLVAWRLVVLQASHPVVAAGMAEHSTYRGHPWRRIEHTMASGRRLFQADEEQLWREVQRLDRAHRRIRGTADGRPYDAQDPAGRRWVLLTLFETVVAMRELSGEPYTADELEASYREFAGIATVIGLSAGELPATAAELRGQLRRTTVEELEFTETARHLLYDVLREAPCPRRLRLLGPTGWRVLSSAVARVVAELTVADLPAVYRERFGLVPTRRARLLSAALHRGGRAVATRLPDRLRYRAPGAGSSSRPRRPPRQDTRPPRLDRFFREVLDQTGDGHLTAHDLRAMAHNVCWQLELSEEGEARVYAAFEAWWEQLRAGMDADGDGRISRAEYIAATLAGCDRDPAYLEGGLLPALRAVFEAADTDGDGLLDFAEYRVLFDGRRVHPAELSYGFRQLDTDGDGVITGAEFLRGFVDFFTARAASAPGTQLLGRA</sequence>
<gene>
    <name evidence="3" type="ORF">ACFP3U_31150</name>
</gene>
<dbReference type="Pfam" id="PF09995">
    <property type="entry name" value="MPAB_Lcp_cat"/>
    <property type="match status" value="1"/>
</dbReference>
<dbReference type="EMBL" id="JBHSOF010000056">
    <property type="protein sequence ID" value="MFC5667413.1"/>
    <property type="molecule type" value="Genomic_DNA"/>
</dbReference>
<dbReference type="InterPro" id="IPR018247">
    <property type="entry name" value="EF_Hand_1_Ca_BS"/>
</dbReference>
<feature type="region of interest" description="Disordered" evidence="1">
    <location>
        <begin position="262"/>
        <end position="284"/>
    </location>
</feature>
<dbReference type="PANTHER" id="PTHR36151:SF3">
    <property type="entry name" value="ER-BOUND OXYGENASE MPAB_MPAB'_RUBBER OXYGENASE CATALYTIC DOMAIN-CONTAINING PROTEIN"/>
    <property type="match status" value="1"/>
</dbReference>
<dbReference type="Proteomes" id="UP001595975">
    <property type="component" value="Unassembled WGS sequence"/>
</dbReference>
<protein>
    <submittedName>
        <fullName evidence="3">Oxygenase MpaB family protein</fullName>
    </submittedName>
</protein>
<dbReference type="Pfam" id="PF13499">
    <property type="entry name" value="EF-hand_7"/>
    <property type="match status" value="1"/>
</dbReference>